<evidence type="ECO:0000313" key="2">
    <source>
        <dbReference type="Proteomes" id="UP000697995"/>
    </source>
</evidence>
<sequence length="91" mass="9176">MALRITLPDGVGPEIAARAAARDLTPEARLAGTLHDALGAASPLPGMTMAAFEAFIAEGEADVAAGQVVSHAEAMADPRQVIADAGARRGE</sequence>
<protein>
    <submittedName>
        <fullName evidence="1">Uncharacterized protein</fullName>
    </submittedName>
</protein>
<reference evidence="1 2" key="1">
    <citation type="journal article" date="2020" name="Microorganisms">
        <title>Osmotic Adaptation and Compatible Solute Biosynthesis of Phototrophic Bacteria as Revealed from Genome Analyses.</title>
        <authorList>
            <person name="Imhoff J.F."/>
            <person name="Rahn T."/>
            <person name="Kunzel S."/>
            <person name="Keller A."/>
            <person name="Neulinger S.C."/>
        </authorList>
    </citation>
    <scope>NUCLEOTIDE SEQUENCE [LARGE SCALE GENOMIC DNA]</scope>
    <source>
        <strain evidence="1 2">DSM 15382</strain>
    </source>
</reference>
<proteinExistence type="predicted"/>
<evidence type="ECO:0000313" key="1">
    <source>
        <dbReference type="EMBL" id="MBK1661056.1"/>
    </source>
</evidence>
<comment type="caution">
    <text evidence="1">The sequence shown here is derived from an EMBL/GenBank/DDBJ whole genome shotgun (WGS) entry which is preliminary data.</text>
</comment>
<dbReference type="EMBL" id="NRSG01000246">
    <property type="protein sequence ID" value="MBK1661056.1"/>
    <property type="molecule type" value="Genomic_DNA"/>
</dbReference>
<dbReference type="Proteomes" id="UP000697995">
    <property type="component" value="Unassembled WGS sequence"/>
</dbReference>
<dbReference type="RefSeq" id="WP_133221893.1">
    <property type="nucleotide sequence ID" value="NZ_NRSG01000246.1"/>
</dbReference>
<gene>
    <name evidence="1" type="ORF">CKO45_22835</name>
</gene>
<accession>A0ABS1D3M7</accession>
<organism evidence="1 2">
    <name type="scientific">Paracraurococcus ruber</name>
    <dbReference type="NCBI Taxonomy" id="77675"/>
    <lineage>
        <taxon>Bacteria</taxon>
        <taxon>Pseudomonadati</taxon>
        <taxon>Pseudomonadota</taxon>
        <taxon>Alphaproteobacteria</taxon>
        <taxon>Acetobacterales</taxon>
        <taxon>Roseomonadaceae</taxon>
        <taxon>Paracraurococcus</taxon>
    </lineage>
</organism>
<name>A0ABS1D3M7_9PROT</name>
<keyword evidence="2" id="KW-1185">Reference proteome</keyword>